<dbReference type="PANTHER" id="PTHR39394:SF1">
    <property type="entry name" value="DNAJ HOMOLOGUE SUBFAMILY C MEMBER 28 CONSERVED DOMAIN-CONTAINING PROTEIN"/>
    <property type="match status" value="1"/>
</dbReference>
<gene>
    <name evidence="3" type="ORF">MPDQ_002982</name>
</gene>
<sequence length="536" mass="59996">MCGKHARLVNLSIYSRHAASVPVVITSHHATSRHFSTERQSLATAVPNTDNDDGSRSPDSTREPEEEGAMSRRLSEMTEQSLLGGGRSTRRNLEHIGFSEELKKQLEERIITSSFKSEYAAAHSIVNMPSSAGQGTRDTAAATAWTGTESLHDSALRMLNDSSKPLRAPYKIPQPPTLPVKFQLSPKPPKSPGLRIARAKEKTSVYTQSQNSGISEEERNALRREMQDRFTPGFRAMPMSIQGLASLANERIEDAIASGHFKGIPRGKGVNVEADHNANNAFIDTTEYLMNKMIKRQDIMPPWIEKQQELSREVERFRQRLRSDWRRHAARLIASKGGSLETQMRRARGHAAAEARLAERAKTEASFQGDSDMVAEPQSATQLNDEDRLVHGPQETQSEMQSASDSIPYLPPLRDPDYISTERSYHELAIKELNSLTRSYNLQAPQVAQKPYLSLDRELASCYADVAPSLADEIKRRATERARSPVSTIQPRSPGLLNTFGMAGTARVYDEDKSKSYGFKEFWRDLFSRKDDSQAR</sequence>
<name>A0A507R8F9_MONPU</name>
<evidence type="ECO:0000256" key="1">
    <source>
        <dbReference type="SAM" id="MobiDB-lite"/>
    </source>
</evidence>
<comment type="caution">
    <text evidence="3">The sequence shown here is derived from an EMBL/GenBank/DDBJ whole genome shotgun (WGS) entry which is preliminary data.</text>
</comment>
<feature type="compositionally biased region" description="Basic and acidic residues" evidence="1">
    <location>
        <begin position="53"/>
        <end position="76"/>
    </location>
</feature>
<proteinExistence type="predicted"/>
<feature type="region of interest" description="Disordered" evidence="1">
    <location>
        <begin position="32"/>
        <end position="88"/>
    </location>
</feature>
<organism evidence="3 4">
    <name type="scientific">Monascus purpureus</name>
    <name type="common">Red mold</name>
    <name type="synonym">Monascus anka</name>
    <dbReference type="NCBI Taxonomy" id="5098"/>
    <lineage>
        <taxon>Eukaryota</taxon>
        <taxon>Fungi</taxon>
        <taxon>Dikarya</taxon>
        <taxon>Ascomycota</taxon>
        <taxon>Pezizomycotina</taxon>
        <taxon>Eurotiomycetes</taxon>
        <taxon>Eurotiomycetidae</taxon>
        <taxon>Eurotiales</taxon>
        <taxon>Aspergillaceae</taxon>
        <taxon>Monascus</taxon>
    </lineage>
</organism>
<evidence type="ECO:0000313" key="3">
    <source>
        <dbReference type="EMBL" id="TQB77345.1"/>
    </source>
</evidence>
<evidence type="ECO:0000313" key="4">
    <source>
        <dbReference type="Proteomes" id="UP000319663"/>
    </source>
</evidence>
<accession>A0A507R8F9</accession>
<dbReference type="EMBL" id="VIFY01000002">
    <property type="protein sequence ID" value="TQB77345.1"/>
    <property type="molecule type" value="Genomic_DNA"/>
</dbReference>
<dbReference type="AlphaFoldDB" id="A0A507R8F9"/>
<feature type="compositionally biased region" description="Polar residues" evidence="1">
    <location>
        <begin position="38"/>
        <end position="49"/>
    </location>
</feature>
<feature type="domain" description="DnaJ homologue subfamily C member 28 conserved" evidence="2">
    <location>
        <begin position="247"/>
        <end position="318"/>
    </location>
</feature>
<dbReference type="OrthoDB" id="1922282at2759"/>
<keyword evidence="4" id="KW-1185">Reference proteome</keyword>
<dbReference type="PANTHER" id="PTHR39394">
    <property type="entry name" value="YALI0E31793P"/>
    <property type="match status" value="1"/>
</dbReference>
<feature type="compositionally biased region" description="Basic and acidic residues" evidence="1">
    <location>
        <begin position="351"/>
        <end position="363"/>
    </location>
</feature>
<protein>
    <recommendedName>
        <fullName evidence="2">DnaJ homologue subfamily C member 28 conserved domain-containing protein</fullName>
    </recommendedName>
</protein>
<dbReference type="STRING" id="5098.A0A507R8F9"/>
<dbReference type="Pfam" id="PF09350">
    <property type="entry name" value="DJC28_CD"/>
    <property type="match status" value="1"/>
</dbReference>
<evidence type="ECO:0000259" key="2">
    <source>
        <dbReference type="Pfam" id="PF09350"/>
    </source>
</evidence>
<dbReference type="Proteomes" id="UP000319663">
    <property type="component" value="Unassembled WGS sequence"/>
</dbReference>
<dbReference type="InterPro" id="IPR018961">
    <property type="entry name" value="DnaJ_homolog_subfam-C_membr-28"/>
</dbReference>
<reference evidence="3 4" key="1">
    <citation type="submission" date="2019-06" db="EMBL/GenBank/DDBJ databases">
        <title>Wine fermentation using esterase from Monascus purpureus.</title>
        <authorList>
            <person name="Geng C."/>
            <person name="Zhang Y."/>
        </authorList>
    </citation>
    <scope>NUCLEOTIDE SEQUENCE [LARGE SCALE GENOMIC DNA]</scope>
    <source>
        <strain evidence="3">HQ1</strain>
    </source>
</reference>
<feature type="region of interest" description="Disordered" evidence="1">
    <location>
        <begin position="350"/>
        <end position="386"/>
    </location>
</feature>